<protein>
    <recommendedName>
        <fullName evidence="3">Apple domain-containing protein</fullName>
    </recommendedName>
</protein>
<gene>
    <name evidence="4" type="ORF">FLONG3_10768</name>
</gene>
<sequence length="297" mass="31052">MPSVNTIITALVASLAIGAQAGPCRPHPPPTSVVESQVTTTAYAQPTAETSAAYSDVVSKSQTEISLSATKQVTTSEKAETESSLPTTAVQVTSSEEVETKPVTADETTTTYYSAAELASVVSDSLTTQATVESTSAAQETTSAIPSTTEESSATLHTTTSVPSSTSEAEVVPSTTSSEPQTTNIPTTTSEPTTTTSQASTTTSEAATSGCANKSNITCGKTGFFSSSINNLLDVVYDQDTEQCKAKCEENKDCKTIGITTTGQCELYDASVSILGFEPRDSWYYSVWDACCFEDEQ</sequence>
<comment type="caution">
    <text evidence="4">The sequence shown here is derived from an EMBL/GenBank/DDBJ whole genome shotgun (WGS) entry which is preliminary data.</text>
</comment>
<feature type="compositionally biased region" description="Low complexity" evidence="1">
    <location>
        <begin position="178"/>
        <end position="205"/>
    </location>
</feature>
<feature type="chain" id="PRO_5017253553" description="Apple domain-containing protein" evidence="2">
    <location>
        <begin position="22"/>
        <end position="297"/>
    </location>
</feature>
<accession>A0A395RLH4</accession>
<feature type="region of interest" description="Disordered" evidence="1">
    <location>
        <begin position="132"/>
        <end position="205"/>
    </location>
</feature>
<evidence type="ECO:0000256" key="2">
    <source>
        <dbReference type="SAM" id="SignalP"/>
    </source>
</evidence>
<organism evidence="4 5">
    <name type="scientific">Fusarium longipes</name>
    <dbReference type="NCBI Taxonomy" id="694270"/>
    <lineage>
        <taxon>Eukaryota</taxon>
        <taxon>Fungi</taxon>
        <taxon>Dikarya</taxon>
        <taxon>Ascomycota</taxon>
        <taxon>Pezizomycotina</taxon>
        <taxon>Sordariomycetes</taxon>
        <taxon>Hypocreomycetidae</taxon>
        <taxon>Hypocreales</taxon>
        <taxon>Nectriaceae</taxon>
        <taxon>Fusarium</taxon>
    </lineage>
</organism>
<evidence type="ECO:0000259" key="3">
    <source>
        <dbReference type="PROSITE" id="PS50948"/>
    </source>
</evidence>
<evidence type="ECO:0000256" key="1">
    <source>
        <dbReference type="SAM" id="MobiDB-lite"/>
    </source>
</evidence>
<feature type="domain" description="Apple" evidence="3">
    <location>
        <begin position="219"/>
        <end position="292"/>
    </location>
</feature>
<feature type="compositionally biased region" description="Polar residues" evidence="1">
    <location>
        <begin position="132"/>
        <end position="177"/>
    </location>
</feature>
<evidence type="ECO:0000313" key="4">
    <source>
        <dbReference type="EMBL" id="RGP60712.1"/>
    </source>
</evidence>
<keyword evidence="5" id="KW-1185">Reference proteome</keyword>
<keyword evidence="2" id="KW-0732">Signal</keyword>
<dbReference type="OrthoDB" id="5105905at2759"/>
<dbReference type="InterPro" id="IPR003609">
    <property type="entry name" value="Pan_app"/>
</dbReference>
<dbReference type="Proteomes" id="UP000266234">
    <property type="component" value="Unassembled WGS sequence"/>
</dbReference>
<feature type="signal peptide" evidence="2">
    <location>
        <begin position="1"/>
        <end position="21"/>
    </location>
</feature>
<name>A0A395RLH4_9HYPO</name>
<dbReference type="PROSITE" id="PS50948">
    <property type="entry name" value="PAN"/>
    <property type="match status" value="1"/>
</dbReference>
<feature type="compositionally biased region" description="Polar residues" evidence="1">
    <location>
        <begin position="74"/>
        <end position="95"/>
    </location>
</feature>
<dbReference type="AlphaFoldDB" id="A0A395RLH4"/>
<feature type="region of interest" description="Disordered" evidence="1">
    <location>
        <begin position="74"/>
        <end position="106"/>
    </location>
</feature>
<proteinExistence type="predicted"/>
<dbReference type="EMBL" id="PXOG01000334">
    <property type="protein sequence ID" value="RGP60712.1"/>
    <property type="molecule type" value="Genomic_DNA"/>
</dbReference>
<evidence type="ECO:0000313" key="5">
    <source>
        <dbReference type="Proteomes" id="UP000266234"/>
    </source>
</evidence>
<reference evidence="4 5" key="1">
    <citation type="journal article" date="2018" name="PLoS Pathog.">
        <title>Evolution of structural diversity of trichothecenes, a family of toxins produced by plant pathogenic and entomopathogenic fungi.</title>
        <authorList>
            <person name="Proctor R.H."/>
            <person name="McCormick S.P."/>
            <person name="Kim H.S."/>
            <person name="Cardoza R.E."/>
            <person name="Stanley A.M."/>
            <person name="Lindo L."/>
            <person name="Kelly A."/>
            <person name="Brown D.W."/>
            <person name="Lee T."/>
            <person name="Vaughan M.M."/>
            <person name="Alexander N.J."/>
            <person name="Busman M."/>
            <person name="Gutierrez S."/>
        </authorList>
    </citation>
    <scope>NUCLEOTIDE SEQUENCE [LARGE SCALE GENOMIC DNA]</scope>
    <source>
        <strain evidence="4 5">NRRL 20695</strain>
    </source>
</reference>